<feature type="transmembrane region" description="Helical" evidence="8">
    <location>
        <begin position="101"/>
        <end position="123"/>
    </location>
</feature>
<feature type="transmembrane region" description="Helical" evidence="8">
    <location>
        <begin position="267"/>
        <end position="286"/>
    </location>
</feature>
<feature type="transmembrane region" description="Helical" evidence="8">
    <location>
        <begin position="181"/>
        <end position="201"/>
    </location>
</feature>
<feature type="transmembrane region" description="Helical" evidence="8">
    <location>
        <begin position="152"/>
        <end position="169"/>
    </location>
</feature>
<keyword evidence="4" id="KW-1003">Cell membrane</keyword>
<gene>
    <name evidence="10" type="primary">rarD2</name>
    <name evidence="10" type="ORF">CCV52592_0796</name>
</gene>
<dbReference type="PANTHER" id="PTHR22911">
    <property type="entry name" value="ACYL-MALONYL CONDENSING ENZYME-RELATED"/>
    <property type="match status" value="1"/>
</dbReference>
<keyword evidence="11" id="KW-1185">Reference proteome</keyword>
<dbReference type="Pfam" id="PF00892">
    <property type="entry name" value="EamA"/>
    <property type="match status" value="2"/>
</dbReference>
<feature type="transmembrane region" description="Helical" evidence="8">
    <location>
        <begin position="37"/>
        <end position="57"/>
    </location>
</feature>
<dbReference type="InterPro" id="IPR037185">
    <property type="entry name" value="EmrE-like"/>
</dbReference>
<evidence type="ECO:0000256" key="2">
    <source>
        <dbReference type="ARBA" id="ARBA00007362"/>
    </source>
</evidence>
<dbReference type="InterPro" id="IPR004626">
    <property type="entry name" value="RarD"/>
</dbReference>
<feature type="transmembrane region" description="Helical" evidence="8">
    <location>
        <begin position="130"/>
        <end position="146"/>
    </location>
</feature>
<evidence type="ECO:0000256" key="7">
    <source>
        <dbReference type="ARBA" id="ARBA00023136"/>
    </source>
</evidence>
<name>A7GYR6_CAMC5</name>
<evidence type="ECO:0000256" key="8">
    <source>
        <dbReference type="SAM" id="Phobius"/>
    </source>
</evidence>
<evidence type="ECO:0000256" key="4">
    <source>
        <dbReference type="ARBA" id="ARBA00022475"/>
    </source>
</evidence>
<feature type="transmembrane region" description="Helical" evidence="8">
    <location>
        <begin position="244"/>
        <end position="261"/>
    </location>
</feature>
<feature type="domain" description="EamA" evidence="9">
    <location>
        <begin position="154"/>
        <end position="284"/>
    </location>
</feature>
<reference evidence="10" key="1">
    <citation type="submission" date="2016-07" db="EMBL/GenBank/DDBJ databases">
        <title>Comparative genomics of the Campylobacter concisus group.</title>
        <authorList>
            <person name="Miller W.G."/>
            <person name="Yee E."/>
            <person name="Chapman M.H."/>
            <person name="Huynh S."/>
            <person name="Bono J.L."/>
            <person name="On S.L.W."/>
            <person name="StLeger J."/>
            <person name="Foster G."/>
            <person name="Parker C.T."/>
        </authorList>
    </citation>
    <scope>NUCLEOTIDE SEQUENCE</scope>
    <source>
        <strain evidence="10">525.92</strain>
    </source>
</reference>
<dbReference type="EMBL" id="CP000767">
    <property type="protein sequence ID" value="EAT99951.2"/>
    <property type="molecule type" value="Genomic_DNA"/>
</dbReference>
<comment type="subcellular location">
    <subcellularLocation>
        <location evidence="1">Cell membrane</location>
        <topology evidence="1">Multi-pass membrane protein</topology>
    </subcellularLocation>
</comment>
<dbReference type="SUPFAM" id="SSF103481">
    <property type="entry name" value="Multidrug resistance efflux transporter EmrE"/>
    <property type="match status" value="2"/>
</dbReference>
<evidence type="ECO:0000256" key="6">
    <source>
        <dbReference type="ARBA" id="ARBA00022989"/>
    </source>
</evidence>
<dbReference type="NCBIfam" id="TIGR00688">
    <property type="entry name" value="rarD"/>
    <property type="match status" value="1"/>
</dbReference>
<protein>
    <submittedName>
        <fullName evidence="10">Resistance permease RarD</fullName>
    </submittedName>
</protein>
<keyword evidence="6 8" id="KW-1133">Transmembrane helix</keyword>
<evidence type="ECO:0000259" key="9">
    <source>
        <dbReference type="Pfam" id="PF00892"/>
    </source>
</evidence>
<comment type="similarity">
    <text evidence="2">Belongs to the EamA transporter family.</text>
</comment>
<sequence>MNTPNEQTQGFIYALSAFLMWGFLPLFFGLFGKGVSAYEILAHRIIWSFALMAAFLLMSKKAKNIKILLQDTKTAKMLFLSGTLISLNWGVYVYAVNNGKILESSLGSFINPLVNMLLGVIIFKEKLGKMEIFGVCMVVLAVSVQVLHFGDLPLVAIFSALSFAFYAAVRKSIKIAALDGLFIETMLVVPFALCYVFYLAASEQSHFGLNQNSILFVLSSFVTVVPLMAFNAATTRINLSTIGYLQYLSPSIGMLCAVFVFGETLDIYRLASFCLIWFALLVVALGRIRH</sequence>
<dbReference type="RefSeq" id="WP_011992351.1">
    <property type="nucleotide sequence ID" value="NC_009715.2"/>
</dbReference>
<evidence type="ECO:0000256" key="3">
    <source>
        <dbReference type="ARBA" id="ARBA00022448"/>
    </source>
</evidence>
<dbReference type="AlphaFoldDB" id="A7GYR6"/>
<proteinExistence type="inferred from homology"/>
<dbReference type="Proteomes" id="UP000006380">
    <property type="component" value="Chromosome"/>
</dbReference>
<dbReference type="KEGG" id="ccv:CCV52592_0796"/>
<dbReference type="HOGENOM" id="CLU_054508_1_0_7"/>
<dbReference type="STRING" id="360105.CCV52592_0796"/>
<evidence type="ECO:0000313" key="10">
    <source>
        <dbReference type="EMBL" id="EAT99951.2"/>
    </source>
</evidence>
<organism evidence="10 11">
    <name type="scientific">Campylobacter curvus (strain 525.92)</name>
    <dbReference type="NCBI Taxonomy" id="360105"/>
    <lineage>
        <taxon>Bacteria</taxon>
        <taxon>Pseudomonadati</taxon>
        <taxon>Campylobacterota</taxon>
        <taxon>Epsilonproteobacteria</taxon>
        <taxon>Campylobacterales</taxon>
        <taxon>Campylobacteraceae</taxon>
        <taxon>Campylobacter</taxon>
    </lineage>
</organism>
<dbReference type="PANTHER" id="PTHR22911:SF137">
    <property type="entry name" value="SOLUTE CARRIER FAMILY 35 MEMBER G2-RELATED"/>
    <property type="match status" value="1"/>
</dbReference>
<dbReference type="InterPro" id="IPR000620">
    <property type="entry name" value="EamA_dom"/>
</dbReference>
<feature type="transmembrane region" description="Helical" evidence="8">
    <location>
        <begin position="77"/>
        <end position="95"/>
    </location>
</feature>
<evidence type="ECO:0000256" key="5">
    <source>
        <dbReference type="ARBA" id="ARBA00022692"/>
    </source>
</evidence>
<keyword evidence="7 8" id="KW-0472">Membrane</keyword>
<accession>A7GYR6</accession>
<feature type="transmembrane region" description="Helical" evidence="8">
    <location>
        <begin position="213"/>
        <end position="232"/>
    </location>
</feature>
<keyword evidence="5 8" id="KW-0812">Transmembrane</keyword>
<evidence type="ECO:0000256" key="1">
    <source>
        <dbReference type="ARBA" id="ARBA00004651"/>
    </source>
</evidence>
<feature type="domain" description="EamA" evidence="9">
    <location>
        <begin position="10"/>
        <end position="144"/>
    </location>
</feature>
<keyword evidence="3" id="KW-0813">Transport</keyword>
<dbReference type="OrthoDB" id="369870at2"/>
<dbReference type="GO" id="GO:0005886">
    <property type="term" value="C:plasma membrane"/>
    <property type="evidence" value="ECO:0007669"/>
    <property type="project" value="UniProtKB-SubCell"/>
</dbReference>
<evidence type="ECO:0000313" key="11">
    <source>
        <dbReference type="Proteomes" id="UP000006380"/>
    </source>
</evidence>
<feature type="transmembrane region" description="Helical" evidence="8">
    <location>
        <begin position="12"/>
        <end position="31"/>
    </location>
</feature>